<evidence type="ECO:0000256" key="1">
    <source>
        <dbReference type="SAM" id="MobiDB-lite"/>
    </source>
</evidence>
<dbReference type="EMBL" id="ML732465">
    <property type="protein sequence ID" value="KAB8067596.1"/>
    <property type="molecule type" value="Genomic_DNA"/>
</dbReference>
<name>A0A5N5WGW1_9EURO</name>
<sequence>MVKTGNTFFAVPFADGDGQGKIEEAINSCFQSFEMKRECTNCECQTTQKVHETLANLPELLFVQVQRYSTADIDAKSFRKLAIQEDLTIRDALLDFTSPAHASPRYELYATIFHDGEDRKQGHYTVTVKRPTGQWILIDDDRDPKIVGRTVSQMMKSRKNHTRNAYKLAYRRLSLDGDVLYRKEFPETGYEIMSDQPNVCDSLIAPNLASKVSSSGCLSLGDEHFVLPSPRLVSSRSTSPQPVAPSHPSPSVPEPSESHIETGVKLIGTVDFEGRDIE</sequence>
<feature type="region of interest" description="Disordered" evidence="1">
    <location>
        <begin position="231"/>
        <end position="261"/>
    </location>
</feature>
<feature type="compositionally biased region" description="Pro residues" evidence="1">
    <location>
        <begin position="242"/>
        <end position="253"/>
    </location>
</feature>
<dbReference type="PROSITE" id="PS50235">
    <property type="entry name" value="USP_3"/>
    <property type="match status" value="1"/>
</dbReference>
<keyword evidence="4" id="KW-1185">Reference proteome</keyword>
<dbReference type="GO" id="GO:0004843">
    <property type="term" value="F:cysteine-type deubiquitinase activity"/>
    <property type="evidence" value="ECO:0007669"/>
    <property type="project" value="InterPro"/>
</dbReference>
<proteinExistence type="predicted"/>
<dbReference type="InterPro" id="IPR018200">
    <property type="entry name" value="USP_CS"/>
</dbReference>
<dbReference type="InterPro" id="IPR028889">
    <property type="entry name" value="USP"/>
</dbReference>
<organism evidence="3 4">
    <name type="scientific">Aspergillus leporis</name>
    <dbReference type="NCBI Taxonomy" id="41062"/>
    <lineage>
        <taxon>Eukaryota</taxon>
        <taxon>Fungi</taxon>
        <taxon>Dikarya</taxon>
        <taxon>Ascomycota</taxon>
        <taxon>Pezizomycotina</taxon>
        <taxon>Eurotiomycetes</taxon>
        <taxon>Eurotiomycetidae</taxon>
        <taxon>Eurotiales</taxon>
        <taxon>Aspergillaceae</taxon>
        <taxon>Aspergillus</taxon>
        <taxon>Aspergillus subgen. Circumdati</taxon>
    </lineage>
</organism>
<evidence type="ECO:0000259" key="2">
    <source>
        <dbReference type="PROSITE" id="PS50235"/>
    </source>
</evidence>
<accession>A0A5N5WGW1</accession>
<protein>
    <recommendedName>
        <fullName evidence="2">USP domain-containing protein</fullName>
    </recommendedName>
</protein>
<dbReference type="SUPFAM" id="SSF54001">
    <property type="entry name" value="Cysteine proteinases"/>
    <property type="match status" value="1"/>
</dbReference>
<dbReference type="PANTHER" id="PTHR21646">
    <property type="entry name" value="UBIQUITIN CARBOXYL-TERMINAL HYDROLASE"/>
    <property type="match status" value="1"/>
</dbReference>
<dbReference type="InterPro" id="IPR050185">
    <property type="entry name" value="Ub_carboxyl-term_hydrolase"/>
</dbReference>
<reference evidence="3 4" key="1">
    <citation type="submission" date="2019-04" db="EMBL/GenBank/DDBJ databases">
        <title>Friends and foes A comparative genomics study of 23 Aspergillus species from section Flavi.</title>
        <authorList>
            <consortium name="DOE Joint Genome Institute"/>
            <person name="Kjaerbolling I."/>
            <person name="Vesth T."/>
            <person name="Frisvad J.C."/>
            <person name="Nybo J.L."/>
            <person name="Theobald S."/>
            <person name="Kildgaard S."/>
            <person name="Isbrandt T."/>
            <person name="Kuo A."/>
            <person name="Sato A."/>
            <person name="Lyhne E.K."/>
            <person name="Kogle M.E."/>
            <person name="Wiebenga A."/>
            <person name="Kun R.S."/>
            <person name="Lubbers R.J."/>
            <person name="Makela M.R."/>
            <person name="Barry K."/>
            <person name="Chovatia M."/>
            <person name="Clum A."/>
            <person name="Daum C."/>
            <person name="Haridas S."/>
            <person name="He G."/>
            <person name="LaButti K."/>
            <person name="Lipzen A."/>
            <person name="Mondo S."/>
            <person name="Riley R."/>
            <person name="Salamov A."/>
            <person name="Simmons B.A."/>
            <person name="Magnuson J.K."/>
            <person name="Henrissat B."/>
            <person name="Mortensen U.H."/>
            <person name="Larsen T.O."/>
            <person name="Devries R.P."/>
            <person name="Grigoriev I.V."/>
            <person name="Machida M."/>
            <person name="Baker S.E."/>
            <person name="Andersen M.R."/>
        </authorList>
    </citation>
    <scope>NUCLEOTIDE SEQUENCE [LARGE SCALE GENOMIC DNA]</scope>
    <source>
        <strain evidence="3 4">CBS 151.66</strain>
    </source>
</reference>
<evidence type="ECO:0000313" key="3">
    <source>
        <dbReference type="EMBL" id="KAB8067596.1"/>
    </source>
</evidence>
<dbReference type="Gene3D" id="3.90.70.10">
    <property type="entry name" value="Cysteine proteinases"/>
    <property type="match status" value="1"/>
</dbReference>
<dbReference type="GO" id="GO:0016579">
    <property type="term" value="P:protein deubiquitination"/>
    <property type="evidence" value="ECO:0007669"/>
    <property type="project" value="InterPro"/>
</dbReference>
<gene>
    <name evidence="3" type="ORF">BDV29DRAFT_163192</name>
</gene>
<feature type="domain" description="USP" evidence="2">
    <location>
        <begin position="1"/>
        <end position="173"/>
    </location>
</feature>
<dbReference type="AlphaFoldDB" id="A0A5N5WGW1"/>
<dbReference type="InterPro" id="IPR001394">
    <property type="entry name" value="Peptidase_C19_UCH"/>
</dbReference>
<dbReference type="PROSITE" id="PS00973">
    <property type="entry name" value="USP_2"/>
    <property type="match status" value="1"/>
</dbReference>
<dbReference type="CDD" id="cd02257">
    <property type="entry name" value="Peptidase_C19"/>
    <property type="match status" value="1"/>
</dbReference>
<evidence type="ECO:0000313" key="4">
    <source>
        <dbReference type="Proteomes" id="UP000326565"/>
    </source>
</evidence>
<dbReference type="OrthoDB" id="289038at2759"/>
<dbReference type="Proteomes" id="UP000326565">
    <property type="component" value="Unassembled WGS sequence"/>
</dbReference>
<dbReference type="Pfam" id="PF00443">
    <property type="entry name" value="UCH"/>
    <property type="match status" value="1"/>
</dbReference>
<dbReference type="InterPro" id="IPR038765">
    <property type="entry name" value="Papain-like_cys_pep_sf"/>
</dbReference>